<evidence type="ECO:0000313" key="2">
    <source>
        <dbReference type="EMBL" id="MEX3747389.1"/>
    </source>
</evidence>
<proteinExistence type="predicted"/>
<protein>
    <recommendedName>
        <fullName evidence="4">Thioredoxin-like fold domain-containing protein</fullName>
    </recommendedName>
</protein>
<feature type="transmembrane region" description="Helical" evidence="1">
    <location>
        <begin position="7"/>
        <end position="27"/>
    </location>
</feature>
<dbReference type="Gene3D" id="3.40.30.10">
    <property type="entry name" value="Glutaredoxin"/>
    <property type="match status" value="1"/>
</dbReference>
<comment type="caution">
    <text evidence="2">The sequence shown here is derived from an EMBL/GenBank/DDBJ whole genome shotgun (WGS) entry which is preliminary data.</text>
</comment>
<accession>A0ABV3W2H0</accession>
<keyword evidence="1" id="KW-0812">Transmembrane</keyword>
<sequence length="185" mass="21930">MVYLEKLSVILMLGCLTILLIKIFLLIKDNNTNKVVDYVNVKNDELMTPVQFEKLIMSSQFKKALDMYKPKILLLISKDCPYCKEIFEIYWNEFHSKFNNYIDIFVLVEDIDKNSESFLKLYDFNFNILKYDREFLAENSIDTAPSFIYLNELNEIILKTPNVYSFFNSVYDSNSTIKKKEEVLL</sequence>
<evidence type="ECO:0000313" key="3">
    <source>
        <dbReference type="Proteomes" id="UP001558534"/>
    </source>
</evidence>
<evidence type="ECO:0008006" key="4">
    <source>
        <dbReference type="Google" id="ProtNLM"/>
    </source>
</evidence>
<gene>
    <name evidence="2" type="ORF">AB1300_19960</name>
</gene>
<dbReference type="EMBL" id="JBFRHK010000015">
    <property type="protein sequence ID" value="MEX3747389.1"/>
    <property type="molecule type" value="Genomic_DNA"/>
</dbReference>
<keyword evidence="1" id="KW-0472">Membrane</keyword>
<name>A0ABV3W2H0_9BACI</name>
<keyword evidence="3" id="KW-1185">Reference proteome</keyword>
<reference evidence="2 3" key="1">
    <citation type="submission" date="2024-07" db="EMBL/GenBank/DDBJ databases">
        <title>Characterization of a bacterium isolated from hydrolysated instant sea cucumber by whole-genome sequencing and metabolomics.</title>
        <authorList>
            <person name="Luo X."/>
            <person name="Zhang Z."/>
            <person name="Zheng Z."/>
            <person name="Zhang W."/>
            <person name="Ming T."/>
            <person name="Jiao L."/>
            <person name="Su X."/>
            <person name="Kong F."/>
            <person name="Xu J."/>
        </authorList>
    </citation>
    <scope>NUCLEOTIDE SEQUENCE [LARGE SCALE GENOMIC DNA]</scope>
    <source>
        <strain evidence="2 3">XL-2024</strain>
    </source>
</reference>
<dbReference type="RefSeq" id="WP_368637939.1">
    <property type="nucleotide sequence ID" value="NZ_JBFRHK010000015.1"/>
</dbReference>
<dbReference type="Proteomes" id="UP001558534">
    <property type="component" value="Unassembled WGS sequence"/>
</dbReference>
<organism evidence="2 3">
    <name type="scientific">Lysinibacillus xylanilyticus</name>
    <dbReference type="NCBI Taxonomy" id="582475"/>
    <lineage>
        <taxon>Bacteria</taxon>
        <taxon>Bacillati</taxon>
        <taxon>Bacillota</taxon>
        <taxon>Bacilli</taxon>
        <taxon>Bacillales</taxon>
        <taxon>Bacillaceae</taxon>
        <taxon>Lysinibacillus</taxon>
    </lineage>
</organism>
<dbReference type="InterPro" id="IPR036249">
    <property type="entry name" value="Thioredoxin-like_sf"/>
</dbReference>
<dbReference type="SUPFAM" id="SSF52833">
    <property type="entry name" value="Thioredoxin-like"/>
    <property type="match status" value="1"/>
</dbReference>
<evidence type="ECO:0000256" key="1">
    <source>
        <dbReference type="SAM" id="Phobius"/>
    </source>
</evidence>
<keyword evidence="1" id="KW-1133">Transmembrane helix</keyword>